<dbReference type="EMBL" id="AECS01000013">
    <property type="protein sequence ID" value="EFQ04551.1"/>
    <property type="molecule type" value="Genomic_DNA"/>
</dbReference>
<reference evidence="1 2" key="1">
    <citation type="submission" date="2010-08" db="EMBL/GenBank/DDBJ databases">
        <authorList>
            <person name="Weinstock G."/>
            <person name="Sodergren E."/>
            <person name="Clifton S."/>
            <person name="Fulton L."/>
            <person name="Fulton B."/>
            <person name="Courtney L."/>
            <person name="Fronick C."/>
            <person name="Harrison M."/>
            <person name="Strong C."/>
            <person name="Farmer C."/>
            <person name="Delahaunty K."/>
            <person name="Markovic C."/>
            <person name="Hall O."/>
            <person name="Minx P."/>
            <person name="Tomlinson C."/>
            <person name="Mitreva M."/>
            <person name="Hou S."/>
            <person name="Chen J."/>
            <person name="Wollam A."/>
            <person name="Pepin K.H."/>
            <person name="Johnson M."/>
            <person name="Bhonagiri V."/>
            <person name="Zhang X."/>
            <person name="Suruliraj S."/>
            <person name="Warren W."/>
            <person name="Chinwalla A."/>
            <person name="Mardis E.R."/>
            <person name="Wilson R.K."/>
        </authorList>
    </citation>
    <scope>NUCLEOTIDE SEQUENCE [LARGE SCALE GENOMIC DNA]</scope>
    <source>
        <strain evidence="1 2">F0359</strain>
    </source>
</reference>
<dbReference type="Proteomes" id="UP000003195">
    <property type="component" value="Unassembled WGS sequence"/>
</dbReference>
<keyword evidence="2" id="KW-1185">Reference proteome</keyword>
<comment type="caution">
    <text evidence="1">The sequence shown here is derived from an EMBL/GenBank/DDBJ whole genome shotgun (WGS) entry which is preliminary data.</text>
</comment>
<organism evidence="1 2">
    <name type="scientific">Megasphaera micronuciformis F0359</name>
    <dbReference type="NCBI Taxonomy" id="706434"/>
    <lineage>
        <taxon>Bacteria</taxon>
        <taxon>Bacillati</taxon>
        <taxon>Bacillota</taxon>
        <taxon>Negativicutes</taxon>
        <taxon>Veillonellales</taxon>
        <taxon>Veillonellaceae</taxon>
        <taxon>Megasphaera</taxon>
    </lineage>
</organism>
<dbReference type="RefSeq" id="WP_006941463.1">
    <property type="nucleotide sequence ID" value="NZ_GL538186.1"/>
</dbReference>
<dbReference type="AlphaFoldDB" id="E2ZAX1"/>
<proteinExistence type="predicted"/>
<evidence type="ECO:0000313" key="1">
    <source>
        <dbReference type="EMBL" id="EFQ04551.1"/>
    </source>
</evidence>
<name>E2ZAX1_9FIRM</name>
<protein>
    <submittedName>
        <fullName evidence="1">Uncharacterized protein</fullName>
    </submittedName>
</protein>
<dbReference type="HOGENOM" id="CLU_3009022_0_0_9"/>
<evidence type="ECO:0000313" key="2">
    <source>
        <dbReference type="Proteomes" id="UP000003195"/>
    </source>
</evidence>
<gene>
    <name evidence="1" type="ORF">HMPREF9429_00592</name>
</gene>
<sequence length="56" mass="6773">MSSAEIILREAEKLPWDEWQCIVKAMEFVHRKKADKLTLDDSEKTHEELMFHVEHY</sequence>
<accession>E2ZAX1</accession>